<dbReference type="InterPro" id="IPR056739">
    <property type="entry name" value="NfeD_membrane"/>
</dbReference>
<dbReference type="SUPFAM" id="SSF52096">
    <property type="entry name" value="ClpP/crotonase"/>
    <property type="match status" value="1"/>
</dbReference>
<evidence type="ECO:0000313" key="9">
    <source>
        <dbReference type="EMBL" id="OQP61675.1"/>
    </source>
</evidence>
<evidence type="ECO:0000256" key="4">
    <source>
        <dbReference type="ARBA" id="ARBA00023136"/>
    </source>
</evidence>
<name>A0A1V9FTJ7_9BACT</name>
<comment type="caution">
    <text evidence="9">The sequence shown here is derived from an EMBL/GenBank/DDBJ whole genome shotgun (WGS) entry which is preliminary data.</text>
</comment>
<evidence type="ECO:0000256" key="1">
    <source>
        <dbReference type="ARBA" id="ARBA00004141"/>
    </source>
</evidence>
<evidence type="ECO:0000259" key="7">
    <source>
        <dbReference type="Pfam" id="PF24961"/>
    </source>
</evidence>
<dbReference type="Pfam" id="PF25145">
    <property type="entry name" value="NfeD1b_N"/>
    <property type="match status" value="1"/>
</dbReference>
<dbReference type="GO" id="GO:0016020">
    <property type="term" value="C:membrane"/>
    <property type="evidence" value="ECO:0007669"/>
    <property type="project" value="UniProtKB-SubCell"/>
</dbReference>
<organism evidence="9 10">
    <name type="scientific">Niastella populi</name>
    <dbReference type="NCBI Taxonomy" id="550983"/>
    <lineage>
        <taxon>Bacteria</taxon>
        <taxon>Pseudomonadati</taxon>
        <taxon>Bacteroidota</taxon>
        <taxon>Chitinophagia</taxon>
        <taxon>Chitinophagales</taxon>
        <taxon>Chitinophagaceae</taxon>
        <taxon>Niastella</taxon>
    </lineage>
</organism>
<feature type="domain" description="NfeD-like C-terminal" evidence="6">
    <location>
        <begin position="368"/>
        <end position="423"/>
    </location>
</feature>
<dbReference type="PANTHER" id="PTHR33507:SF4">
    <property type="entry name" value="NODULATION COMPETITIVENESS PROTEIN NFED"/>
    <property type="match status" value="1"/>
</dbReference>
<comment type="subcellular location">
    <subcellularLocation>
        <location evidence="1">Membrane</location>
        <topology evidence="1">Multi-pass membrane protein</topology>
    </subcellularLocation>
</comment>
<dbReference type="RefSeq" id="WP_081164179.1">
    <property type="nucleotide sequence ID" value="NZ_LWBP01000134.1"/>
</dbReference>
<feature type="domain" description="NfeD1b N-terminal" evidence="8">
    <location>
        <begin position="25"/>
        <end position="187"/>
    </location>
</feature>
<dbReference type="InterPro" id="IPR029045">
    <property type="entry name" value="ClpP/crotonase-like_dom_sf"/>
</dbReference>
<dbReference type="GO" id="GO:0006508">
    <property type="term" value="P:proteolysis"/>
    <property type="evidence" value="ECO:0007669"/>
    <property type="project" value="UniProtKB-KW"/>
</dbReference>
<accession>A0A1V9FTJ7</accession>
<dbReference type="AlphaFoldDB" id="A0A1V9FTJ7"/>
<dbReference type="Proteomes" id="UP000192276">
    <property type="component" value="Unassembled WGS sequence"/>
</dbReference>
<protein>
    <submittedName>
        <fullName evidence="9">Serine protease</fullName>
    </submittedName>
</protein>
<dbReference type="GO" id="GO:0008233">
    <property type="term" value="F:peptidase activity"/>
    <property type="evidence" value="ECO:0007669"/>
    <property type="project" value="UniProtKB-KW"/>
</dbReference>
<feature type="transmembrane region" description="Helical" evidence="5">
    <location>
        <begin position="304"/>
        <end position="321"/>
    </location>
</feature>
<feature type="transmembrane region" description="Helical" evidence="5">
    <location>
        <begin position="256"/>
        <end position="274"/>
    </location>
</feature>
<dbReference type="InterPro" id="IPR002810">
    <property type="entry name" value="NfeD-like_C"/>
</dbReference>
<dbReference type="OrthoDB" id="9806253at2"/>
<keyword evidence="9" id="KW-0378">Hydrolase</keyword>
<evidence type="ECO:0000256" key="2">
    <source>
        <dbReference type="ARBA" id="ARBA00022692"/>
    </source>
</evidence>
<evidence type="ECO:0000259" key="6">
    <source>
        <dbReference type="Pfam" id="PF01957"/>
    </source>
</evidence>
<evidence type="ECO:0000256" key="3">
    <source>
        <dbReference type="ARBA" id="ARBA00022989"/>
    </source>
</evidence>
<dbReference type="SUPFAM" id="SSF141322">
    <property type="entry name" value="NfeD domain-like"/>
    <property type="match status" value="1"/>
</dbReference>
<dbReference type="InterPro" id="IPR056738">
    <property type="entry name" value="NfeD1b_N"/>
</dbReference>
<dbReference type="Gene3D" id="2.40.50.140">
    <property type="entry name" value="Nucleic acid-binding proteins"/>
    <property type="match status" value="1"/>
</dbReference>
<dbReference type="CDD" id="cd07020">
    <property type="entry name" value="Clp_protease_NfeD_1"/>
    <property type="match status" value="1"/>
</dbReference>
<dbReference type="Pfam" id="PF01957">
    <property type="entry name" value="NfeD"/>
    <property type="match status" value="1"/>
</dbReference>
<keyword evidence="9" id="KW-0645">Protease</keyword>
<dbReference type="STRING" id="550983.A4R26_19140"/>
<feature type="transmembrane region" description="Helical" evidence="5">
    <location>
        <begin position="234"/>
        <end position="251"/>
    </location>
</feature>
<keyword evidence="10" id="KW-1185">Reference proteome</keyword>
<keyword evidence="2 5" id="KW-0812">Transmembrane</keyword>
<evidence type="ECO:0000256" key="5">
    <source>
        <dbReference type="SAM" id="Phobius"/>
    </source>
</evidence>
<evidence type="ECO:0000313" key="10">
    <source>
        <dbReference type="Proteomes" id="UP000192276"/>
    </source>
</evidence>
<reference evidence="10" key="1">
    <citation type="submission" date="2016-04" db="EMBL/GenBank/DDBJ databases">
        <authorList>
            <person name="Chen L."/>
            <person name="Zhuang W."/>
            <person name="Wang G."/>
        </authorList>
    </citation>
    <scope>NUCLEOTIDE SEQUENCE [LARGE SCALE GENOMIC DNA]</scope>
    <source>
        <strain evidence="10">208</strain>
    </source>
</reference>
<feature type="transmembrane region" description="Helical" evidence="5">
    <location>
        <begin position="280"/>
        <end position="297"/>
    </location>
</feature>
<dbReference type="Gene3D" id="3.90.226.10">
    <property type="entry name" value="2-enoyl-CoA Hydratase, Chain A, domain 1"/>
    <property type="match status" value="1"/>
</dbReference>
<dbReference type="PANTHER" id="PTHR33507">
    <property type="entry name" value="INNER MEMBRANE PROTEIN YBBJ"/>
    <property type="match status" value="1"/>
</dbReference>
<evidence type="ECO:0000259" key="8">
    <source>
        <dbReference type="Pfam" id="PF25145"/>
    </source>
</evidence>
<feature type="transmembrane region" description="Helical" evidence="5">
    <location>
        <begin position="327"/>
        <end position="352"/>
    </location>
</feature>
<dbReference type="Pfam" id="PF24961">
    <property type="entry name" value="NfeD_membrane"/>
    <property type="match status" value="1"/>
</dbReference>
<dbReference type="FunFam" id="3.90.226.10:FF:000089">
    <property type="entry name" value="Membrane-bound serine protease"/>
    <property type="match status" value="1"/>
</dbReference>
<gene>
    <name evidence="9" type="ORF">A4R26_19140</name>
</gene>
<sequence length="429" mass="45420">MRRILLYFILLLAIARPLHAQKIISIKLDATINPATADFIHRAIETAQAERATCLLIRLNTPGGLLKSTRVIVGDILESPVPVVVYVSPGGAHAGSAGVFITMAAHIAAMAPGTNIGAAHPVSSQGQMDTIMSAKATNDATAFIKSIAAKRGRNAEWGAQAVRNSVSLTESEALENNVIDLIASSENELLTNIHGKQVTVSTGTVVLNTKSATIKSIDMGWGEKMLNILSDPNVAYILFLLGLYGLIFELYSPGAIFPGIIGGICMILALYTMHTLPVNYAGLALIVFGVILFLLEIKIVSHGLLGIGGVISLLLGSMMLIRTDGTWAVANLSWTVIITAVAVSSLFFLYVIGMGLKAQKAKPAVGLEAMIGEIGLSLSELNPGGTVRMHGEIWKAISRSGLIPEGKKVVVTGFLNFTLQVEPYNEPSA</sequence>
<proteinExistence type="predicted"/>
<dbReference type="EMBL" id="LWBP01000134">
    <property type="protein sequence ID" value="OQP61675.1"/>
    <property type="molecule type" value="Genomic_DNA"/>
</dbReference>
<dbReference type="InterPro" id="IPR052165">
    <property type="entry name" value="Membrane_assoc_protease"/>
</dbReference>
<dbReference type="InterPro" id="IPR012340">
    <property type="entry name" value="NA-bd_OB-fold"/>
</dbReference>
<feature type="domain" description="NfeD integral membrane" evidence="7">
    <location>
        <begin position="233"/>
        <end position="351"/>
    </location>
</feature>
<keyword evidence="3 5" id="KW-1133">Transmembrane helix</keyword>
<keyword evidence="4 5" id="KW-0472">Membrane</keyword>